<dbReference type="RefSeq" id="WP_264848651.1">
    <property type="nucleotide sequence ID" value="NZ_BRXR01000001.1"/>
</dbReference>
<keyword evidence="1" id="KW-0472">Membrane</keyword>
<evidence type="ECO:0000313" key="2">
    <source>
        <dbReference type="EMBL" id="GLC29354.1"/>
    </source>
</evidence>
<keyword evidence="1" id="KW-0812">Transmembrane</keyword>
<keyword evidence="3" id="KW-1185">Reference proteome</keyword>
<dbReference type="EMBL" id="BRXR01000001">
    <property type="protein sequence ID" value="GLC29354.1"/>
    <property type="molecule type" value="Genomic_DNA"/>
</dbReference>
<evidence type="ECO:0000313" key="3">
    <source>
        <dbReference type="Proteomes" id="UP001208567"/>
    </source>
</evidence>
<dbReference type="Proteomes" id="UP001208567">
    <property type="component" value="Unassembled WGS sequence"/>
</dbReference>
<gene>
    <name evidence="2" type="ORF">bsdE14_07640</name>
</gene>
<comment type="caution">
    <text evidence="2">The sequence shown here is derived from an EMBL/GenBank/DDBJ whole genome shotgun (WGS) entry which is preliminary data.</text>
</comment>
<organism evidence="2 3">
    <name type="scientific">Clostridium omnivorum</name>
    <dbReference type="NCBI Taxonomy" id="1604902"/>
    <lineage>
        <taxon>Bacteria</taxon>
        <taxon>Bacillati</taxon>
        <taxon>Bacillota</taxon>
        <taxon>Clostridia</taxon>
        <taxon>Eubacteriales</taxon>
        <taxon>Clostridiaceae</taxon>
        <taxon>Clostridium</taxon>
    </lineage>
</organism>
<sequence length="88" mass="10007">MNNIWKLKFVAFIHSTSVFYKRLYFTLLAITIGAGLLSLFSLIGFINKLVNIVRTSPNGMFITIVFFVVFPVLAFMLDKSFAANVHEK</sequence>
<protein>
    <recommendedName>
        <fullName evidence="4">ABC transporter permease</fullName>
    </recommendedName>
</protein>
<accession>A0ABQ5N2C8</accession>
<feature type="transmembrane region" description="Helical" evidence="1">
    <location>
        <begin position="58"/>
        <end position="77"/>
    </location>
</feature>
<evidence type="ECO:0008006" key="4">
    <source>
        <dbReference type="Google" id="ProtNLM"/>
    </source>
</evidence>
<feature type="transmembrane region" description="Helical" evidence="1">
    <location>
        <begin position="23"/>
        <end position="46"/>
    </location>
</feature>
<keyword evidence="1" id="KW-1133">Transmembrane helix</keyword>
<evidence type="ECO:0000256" key="1">
    <source>
        <dbReference type="SAM" id="Phobius"/>
    </source>
</evidence>
<name>A0ABQ5N2C8_9CLOT</name>
<reference evidence="2 3" key="1">
    <citation type="journal article" date="2024" name="Int. J. Syst. Evol. Microbiol.">
        <title>Clostridium omnivorum sp. nov., isolated from anoxic soil under the treatment of reductive soil disinfestation.</title>
        <authorList>
            <person name="Ueki A."/>
            <person name="Tonouchi A."/>
            <person name="Kaku N."/>
            <person name="Honma S."/>
            <person name="Ueki K."/>
        </authorList>
    </citation>
    <scope>NUCLEOTIDE SEQUENCE [LARGE SCALE GENOMIC DNA]</scope>
    <source>
        <strain evidence="2 3">E14</strain>
    </source>
</reference>
<proteinExistence type="predicted"/>